<name>A0A1G8R0G5_9NOCA</name>
<evidence type="ECO:0000256" key="1">
    <source>
        <dbReference type="SAM" id="MobiDB-lite"/>
    </source>
</evidence>
<dbReference type="OrthoDB" id="4566632at2"/>
<sequence>MPTEHPEPPRDDSGAADTRYEPPFSPDVLAELHAGALPDDVAARVHARLDEDPAAADILAALDRVSADLGAVGADLSAATPIPPEIADRIGRALARETAGMPAAPPGRTSEVVPLDRNRRRRLVLGGGVVAAAAAALVAVVLVLPFGEQSDAPTMAAPTATTPTGTPVDLGAGLQPGQIMTLIGSRELGPLVAPDTLAGCLEANGIEPGRPLLGSKEVRIDGRTGVLLILAGPQPPQLTALVVGEGCAAGNADTIATRDIG</sequence>
<feature type="region of interest" description="Disordered" evidence="1">
    <location>
        <begin position="1"/>
        <end position="25"/>
    </location>
</feature>
<dbReference type="Proteomes" id="UP000183263">
    <property type="component" value="Unassembled WGS sequence"/>
</dbReference>
<keyword evidence="2" id="KW-0472">Membrane</keyword>
<gene>
    <name evidence="3" type="ORF">SAMN05444695_11671</name>
</gene>
<evidence type="ECO:0000256" key="2">
    <source>
        <dbReference type="SAM" id="Phobius"/>
    </source>
</evidence>
<organism evidence="3 4">
    <name type="scientific">Rhodococcus triatomae</name>
    <dbReference type="NCBI Taxonomy" id="300028"/>
    <lineage>
        <taxon>Bacteria</taxon>
        <taxon>Bacillati</taxon>
        <taxon>Actinomycetota</taxon>
        <taxon>Actinomycetes</taxon>
        <taxon>Mycobacteriales</taxon>
        <taxon>Nocardiaceae</taxon>
        <taxon>Rhodococcus</taxon>
    </lineage>
</organism>
<evidence type="ECO:0008006" key="5">
    <source>
        <dbReference type="Google" id="ProtNLM"/>
    </source>
</evidence>
<protein>
    <recommendedName>
        <fullName evidence="5">Anti-sigma-M factor RsmA</fullName>
    </recommendedName>
</protein>
<reference evidence="3 4" key="1">
    <citation type="submission" date="2016-10" db="EMBL/GenBank/DDBJ databases">
        <authorList>
            <person name="de Groot N.N."/>
        </authorList>
    </citation>
    <scope>NUCLEOTIDE SEQUENCE [LARGE SCALE GENOMIC DNA]</scope>
    <source>
        <strain evidence="3 4">DSM 44892</strain>
    </source>
</reference>
<evidence type="ECO:0000313" key="4">
    <source>
        <dbReference type="Proteomes" id="UP000183263"/>
    </source>
</evidence>
<accession>A0A1G8R0G5</accession>
<feature type="transmembrane region" description="Helical" evidence="2">
    <location>
        <begin position="123"/>
        <end position="146"/>
    </location>
</feature>
<feature type="compositionally biased region" description="Basic and acidic residues" evidence="1">
    <location>
        <begin position="1"/>
        <end position="13"/>
    </location>
</feature>
<keyword evidence="2" id="KW-1133">Transmembrane helix</keyword>
<keyword evidence="2" id="KW-0812">Transmembrane</keyword>
<dbReference type="AlphaFoldDB" id="A0A1G8R0G5"/>
<proteinExistence type="predicted"/>
<dbReference type="EMBL" id="FNDN01000016">
    <property type="protein sequence ID" value="SDJ10431.1"/>
    <property type="molecule type" value="Genomic_DNA"/>
</dbReference>
<evidence type="ECO:0000313" key="3">
    <source>
        <dbReference type="EMBL" id="SDJ10431.1"/>
    </source>
</evidence>
<keyword evidence="4" id="KW-1185">Reference proteome</keyword>
<dbReference type="RefSeq" id="WP_083343291.1">
    <property type="nucleotide sequence ID" value="NZ_CP048813.1"/>
</dbReference>